<dbReference type="SUPFAM" id="SSF159042">
    <property type="entry name" value="Plus3-like"/>
    <property type="match status" value="1"/>
</dbReference>
<gene>
    <name evidence="7" type="ORF">C8F04DRAFT_713553</name>
</gene>
<organism evidence="7 8">
    <name type="scientific">Mycena alexandri</name>
    <dbReference type="NCBI Taxonomy" id="1745969"/>
    <lineage>
        <taxon>Eukaryota</taxon>
        <taxon>Fungi</taxon>
        <taxon>Dikarya</taxon>
        <taxon>Basidiomycota</taxon>
        <taxon>Agaricomycotina</taxon>
        <taxon>Agaricomycetes</taxon>
        <taxon>Agaricomycetidae</taxon>
        <taxon>Agaricales</taxon>
        <taxon>Marasmiineae</taxon>
        <taxon>Mycenaceae</taxon>
        <taxon>Mycena</taxon>
    </lineage>
</organism>
<feature type="compositionally biased region" description="Low complexity" evidence="5">
    <location>
        <begin position="404"/>
        <end position="414"/>
    </location>
</feature>
<evidence type="ECO:0000256" key="3">
    <source>
        <dbReference type="ARBA" id="ARBA00023163"/>
    </source>
</evidence>
<feature type="compositionally biased region" description="Acidic residues" evidence="5">
    <location>
        <begin position="199"/>
        <end position="212"/>
    </location>
</feature>
<proteinExistence type="predicted"/>
<dbReference type="InterPro" id="IPR004343">
    <property type="entry name" value="Plus-3_dom"/>
</dbReference>
<dbReference type="Proteomes" id="UP001218188">
    <property type="component" value="Unassembled WGS sequence"/>
</dbReference>
<dbReference type="Pfam" id="PF03126">
    <property type="entry name" value="Plus-3"/>
    <property type="match status" value="1"/>
</dbReference>
<feature type="region of interest" description="Disordered" evidence="5">
    <location>
        <begin position="119"/>
        <end position="244"/>
    </location>
</feature>
<dbReference type="PROSITE" id="PS51360">
    <property type="entry name" value="PLUS3"/>
    <property type="match status" value="1"/>
</dbReference>
<evidence type="ECO:0000259" key="6">
    <source>
        <dbReference type="PROSITE" id="PS51360"/>
    </source>
</evidence>
<evidence type="ECO:0000313" key="8">
    <source>
        <dbReference type="Proteomes" id="UP001218188"/>
    </source>
</evidence>
<comment type="subcellular location">
    <subcellularLocation>
        <location evidence="1">Nucleus</location>
    </subcellularLocation>
</comment>
<dbReference type="GO" id="GO:1990269">
    <property type="term" value="F:RNA polymerase II C-terminal domain phosphoserine binding"/>
    <property type="evidence" value="ECO:0007669"/>
    <property type="project" value="TreeGrafter"/>
</dbReference>
<reference evidence="7" key="1">
    <citation type="submission" date="2023-03" db="EMBL/GenBank/DDBJ databases">
        <title>Massive genome expansion in bonnet fungi (Mycena s.s.) driven by repeated elements and novel gene families across ecological guilds.</title>
        <authorList>
            <consortium name="Lawrence Berkeley National Laboratory"/>
            <person name="Harder C.B."/>
            <person name="Miyauchi S."/>
            <person name="Viragh M."/>
            <person name="Kuo A."/>
            <person name="Thoen E."/>
            <person name="Andreopoulos B."/>
            <person name="Lu D."/>
            <person name="Skrede I."/>
            <person name="Drula E."/>
            <person name="Henrissat B."/>
            <person name="Morin E."/>
            <person name="Kohler A."/>
            <person name="Barry K."/>
            <person name="LaButti K."/>
            <person name="Morin E."/>
            <person name="Salamov A."/>
            <person name="Lipzen A."/>
            <person name="Mereny Z."/>
            <person name="Hegedus B."/>
            <person name="Baldrian P."/>
            <person name="Stursova M."/>
            <person name="Weitz H."/>
            <person name="Taylor A."/>
            <person name="Grigoriev I.V."/>
            <person name="Nagy L.G."/>
            <person name="Martin F."/>
            <person name="Kauserud H."/>
        </authorList>
    </citation>
    <scope>NUCLEOTIDE SEQUENCE</scope>
    <source>
        <strain evidence="7">CBHHK200</strain>
    </source>
</reference>
<evidence type="ECO:0000256" key="2">
    <source>
        <dbReference type="ARBA" id="ARBA00023015"/>
    </source>
</evidence>
<sequence>MGSEFDDELLELIGGDSDNKQPGGGAVSSRKRNRDSGGGGKGSAGAGAGKTSKKRKLADSDNEPESEEGGAAGAEEPGERYPLEGKYIDEEDRETLLAKTDLEREEILTARMDEMERIRDRKHVDRLRAQQLAGVAGVDREGGESGSKRAPRATGKDKTNDKTLTALKAKRKAKDEKKRTRASTPKTREGRSSSPMDMEMSDPSDESDDEDGQISRLDQEDEKLFGKPPSSTTAHAHAAANASANANDPLTSEYLQKIMLTRDMLAKHAVSPFFEGIVRGCWVRYLIGNEGPKRVYRICQIKALAPAPKPYKLTPDNAKLVHHVFELKHGKAEKVWGMDRASNEVWSADEFKRLVETCAQEEVALPTRREVDERCAEMQELLRRVVTEDDITAMIARKRALLSSASASNANANSPSTPQLSVAERSRLTAERTLAMRRQEWGEVQRVEALLGIKVSAEADGTRTPDVESGGESKSKEAGAVEQPADRRAAEPDLLAKVNERNRKANAEAVRKMEAAEAERKRRERKLAKTQQGQGGEGVDMRILDPSARLRTVPRVWESATPGSRSGTPNPATLDTGGGTPNKESRAAVQTCECGRGECDGV</sequence>
<evidence type="ECO:0000256" key="4">
    <source>
        <dbReference type="ARBA" id="ARBA00023242"/>
    </source>
</evidence>
<feature type="compositionally biased region" description="Basic and acidic residues" evidence="5">
    <location>
        <begin position="498"/>
        <end position="521"/>
    </location>
</feature>
<feature type="region of interest" description="Disordered" evidence="5">
    <location>
        <begin position="1"/>
        <end position="94"/>
    </location>
</feature>
<accession>A0AAD6SNE8</accession>
<keyword evidence="2" id="KW-0805">Transcription regulation</keyword>
<feature type="compositionally biased region" description="Basic and acidic residues" evidence="5">
    <location>
        <begin position="119"/>
        <end position="128"/>
    </location>
</feature>
<dbReference type="SMART" id="SM00719">
    <property type="entry name" value="Plus3"/>
    <property type="match status" value="1"/>
</dbReference>
<name>A0AAD6SNE8_9AGAR</name>
<feature type="region of interest" description="Disordered" evidence="5">
    <location>
        <begin position="404"/>
        <end position="425"/>
    </location>
</feature>
<feature type="region of interest" description="Disordered" evidence="5">
    <location>
        <begin position="460"/>
        <end position="591"/>
    </location>
</feature>
<protein>
    <recommendedName>
        <fullName evidence="6">Plus3 domain-containing protein</fullName>
    </recommendedName>
</protein>
<feature type="compositionally biased region" description="Low complexity" evidence="5">
    <location>
        <begin position="230"/>
        <end position="244"/>
    </location>
</feature>
<keyword evidence="4" id="KW-0539">Nucleus</keyword>
<feature type="compositionally biased region" description="Basic and acidic residues" evidence="5">
    <location>
        <begin position="460"/>
        <end position="491"/>
    </location>
</feature>
<feature type="compositionally biased region" description="Basic and acidic residues" evidence="5">
    <location>
        <begin position="138"/>
        <end position="147"/>
    </location>
</feature>
<feature type="domain" description="Plus3" evidence="6">
    <location>
        <begin position="249"/>
        <end position="383"/>
    </location>
</feature>
<evidence type="ECO:0000313" key="7">
    <source>
        <dbReference type="EMBL" id="KAJ7030794.1"/>
    </source>
</evidence>
<dbReference type="AlphaFoldDB" id="A0AAD6SNE8"/>
<comment type="caution">
    <text evidence="7">The sequence shown here is derived from an EMBL/GenBank/DDBJ whole genome shotgun (WGS) entry which is preliminary data.</text>
</comment>
<evidence type="ECO:0000256" key="1">
    <source>
        <dbReference type="ARBA" id="ARBA00004123"/>
    </source>
</evidence>
<dbReference type="Gene3D" id="3.90.70.200">
    <property type="entry name" value="Plus-3 domain"/>
    <property type="match status" value="1"/>
</dbReference>
<dbReference type="GO" id="GO:0016593">
    <property type="term" value="C:Cdc73/Paf1 complex"/>
    <property type="evidence" value="ECO:0007669"/>
    <property type="project" value="TreeGrafter"/>
</dbReference>
<feature type="compositionally biased region" description="Basic and acidic residues" evidence="5">
    <location>
        <begin position="77"/>
        <end position="94"/>
    </location>
</feature>
<dbReference type="PANTHER" id="PTHR13115">
    <property type="entry name" value="RNA POLYMERASE-ASSOCIATED PROTEIN RTF1 HOMOLOG"/>
    <property type="match status" value="1"/>
</dbReference>
<dbReference type="InterPro" id="IPR036128">
    <property type="entry name" value="Plus3-like_sf"/>
</dbReference>
<keyword evidence="3" id="KW-0804">Transcription</keyword>
<feature type="compositionally biased region" description="Acidic residues" evidence="5">
    <location>
        <begin position="1"/>
        <end position="10"/>
    </location>
</feature>
<feature type="compositionally biased region" description="Polar residues" evidence="5">
    <location>
        <begin position="561"/>
        <end position="573"/>
    </location>
</feature>
<dbReference type="GO" id="GO:0003677">
    <property type="term" value="F:DNA binding"/>
    <property type="evidence" value="ECO:0007669"/>
    <property type="project" value="InterPro"/>
</dbReference>
<keyword evidence="8" id="KW-1185">Reference proteome</keyword>
<feature type="compositionally biased region" description="Gly residues" evidence="5">
    <location>
        <begin position="36"/>
        <end position="48"/>
    </location>
</feature>
<dbReference type="PANTHER" id="PTHR13115:SF8">
    <property type="entry name" value="RNA POLYMERASE-ASSOCIATED PROTEIN RTF1 HOMOLOG"/>
    <property type="match status" value="1"/>
</dbReference>
<evidence type="ECO:0000256" key="5">
    <source>
        <dbReference type="SAM" id="MobiDB-lite"/>
    </source>
</evidence>
<dbReference type="EMBL" id="JARJCM010000087">
    <property type="protein sequence ID" value="KAJ7030794.1"/>
    <property type="molecule type" value="Genomic_DNA"/>
</dbReference>